<dbReference type="InterPro" id="IPR036388">
    <property type="entry name" value="WH-like_DNA-bd_sf"/>
</dbReference>
<reference evidence="5 6" key="1">
    <citation type="submission" date="2023-04" db="EMBL/GenBank/DDBJ databases">
        <title>Clostridium tannerae sp. nov., isolated from the fecal material of an alpaca.</title>
        <authorList>
            <person name="Miller S."/>
            <person name="Hendry M."/>
            <person name="King J."/>
            <person name="Sankaranarayanan K."/>
            <person name="Lawson P.A."/>
        </authorList>
    </citation>
    <scope>NUCLEOTIDE SEQUENCE [LARGE SCALE GENOMIC DNA]</scope>
    <source>
        <strain evidence="5 6">A1-XYC3</strain>
    </source>
</reference>
<dbReference type="SUPFAM" id="SSF46785">
    <property type="entry name" value="Winged helix' DNA-binding domain"/>
    <property type="match status" value="1"/>
</dbReference>
<dbReference type="Gene3D" id="1.10.10.10">
    <property type="entry name" value="Winged helix-like DNA-binding domain superfamily/Winged helix DNA-binding domain"/>
    <property type="match status" value="1"/>
</dbReference>
<evidence type="ECO:0000313" key="5">
    <source>
        <dbReference type="EMBL" id="MDW8799790.1"/>
    </source>
</evidence>
<protein>
    <submittedName>
        <fullName evidence="5">MarR family transcriptional regulator</fullName>
    </submittedName>
</protein>
<dbReference type="InterPro" id="IPR000835">
    <property type="entry name" value="HTH_MarR-typ"/>
</dbReference>
<proteinExistence type="predicted"/>
<dbReference type="PANTHER" id="PTHR42756">
    <property type="entry name" value="TRANSCRIPTIONAL REGULATOR, MARR"/>
    <property type="match status" value="1"/>
</dbReference>
<name>A0ABU4JNS5_9CLOT</name>
<comment type="caution">
    <text evidence="5">The sequence shown here is derived from an EMBL/GenBank/DDBJ whole genome shotgun (WGS) entry which is preliminary data.</text>
</comment>
<keyword evidence="2" id="KW-0238">DNA-binding</keyword>
<feature type="domain" description="HTH marR-type" evidence="4">
    <location>
        <begin position="1"/>
        <end position="142"/>
    </location>
</feature>
<dbReference type="PANTHER" id="PTHR42756:SF1">
    <property type="entry name" value="TRANSCRIPTIONAL REPRESSOR OF EMRAB OPERON"/>
    <property type="match status" value="1"/>
</dbReference>
<keyword evidence="6" id="KW-1185">Reference proteome</keyword>
<dbReference type="PROSITE" id="PS50995">
    <property type="entry name" value="HTH_MARR_2"/>
    <property type="match status" value="1"/>
</dbReference>
<dbReference type="PRINTS" id="PR00598">
    <property type="entry name" value="HTHMARR"/>
</dbReference>
<evidence type="ECO:0000313" key="6">
    <source>
        <dbReference type="Proteomes" id="UP001281656"/>
    </source>
</evidence>
<evidence type="ECO:0000256" key="1">
    <source>
        <dbReference type="ARBA" id="ARBA00023015"/>
    </source>
</evidence>
<keyword evidence="1" id="KW-0805">Transcription regulation</keyword>
<dbReference type="Pfam" id="PF01047">
    <property type="entry name" value="MarR"/>
    <property type="match status" value="1"/>
</dbReference>
<sequence length="147" mass="17408">MNEKFEHEVEKWVGHWIKIINRNMINIHNQKLEKYGFTVSQLSVLSRLWRQDGLTQKEIAKKLKIKPPSLTGLIDTLVTKGWVVRREDKVDARINRIYLTEEGQELKLKSLEVVDEMEKLICEGFSPEEKLLMLSWLKKLNNNLEQH</sequence>
<dbReference type="EMBL" id="JARUJP010000001">
    <property type="protein sequence ID" value="MDW8799790.1"/>
    <property type="molecule type" value="Genomic_DNA"/>
</dbReference>
<gene>
    <name evidence="5" type="ORF">P8V03_01305</name>
</gene>
<evidence type="ECO:0000256" key="3">
    <source>
        <dbReference type="ARBA" id="ARBA00023163"/>
    </source>
</evidence>
<dbReference type="SMART" id="SM00347">
    <property type="entry name" value="HTH_MARR"/>
    <property type="match status" value="1"/>
</dbReference>
<evidence type="ECO:0000256" key="2">
    <source>
        <dbReference type="ARBA" id="ARBA00023125"/>
    </source>
</evidence>
<organism evidence="5 6">
    <name type="scientific">Clostridium tanneri</name>
    <dbReference type="NCBI Taxonomy" id="3037988"/>
    <lineage>
        <taxon>Bacteria</taxon>
        <taxon>Bacillati</taxon>
        <taxon>Bacillota</taxon>
        <taxon>Clostridia</taxon>
        <taxon>Eubacteriales</taxon>
        <taxon>Clostridiaceae</taxon>
        <taxon>Clostridium</taxon>
    </lineage>
</organism>
<dbReference type="InterPro" id="IPR036390">
    <property type="entry name" value="WH_DNA-bd_sf"/>
</dbReference>
<evidence type="ECO:0000259" key="4">
    <source>
        <dbReference type="PROSITE" id="PS50995"/>
    </source>
</evidence>
<keyword evidence="3" id="KW-0804">Transcription</keyword>
<dbReference type="RefSeq" id="WP_318796476.1">
    <property type="nucleotide sequence ID" value="NZ_JARUJP010000001.1"/>
</dbReference>
<accession>A0ABU4JNS5</accession>
<dbReference type="Proteomes" id="UP001281656">
    <property type="component" value="Unassembled WGS sequence"/>
</dbReference>